<dbReference type="EMBL" id="LK995498">
    <property type="protein sequence ID" value="CED91251.1"/>
    <property type="molecule type" value="Genomic_DNA"/>
</dbReference>
<gene>
    <name evidence="3" type="ORF">AAM4_1419</name>
</gene>
<dbReference type="InterPro" id="IPR036165">
    <property type="entry name" value="YefM-like_sf"/>
</dbReference>
<evidence type="ECO:0000256" key="2">
    <source>
        <dbReference type="RuleBase" id="RU362080"/>
    </source>
</evidence>
<dbReference type="RefSeq" id="WP_244671568.1">
    <property type="nucleotide sequence ID" value="NZ_LK995498.1"/>
</dbReference>
<dbReference type="NCBIfam" id="TIGR01552">
    <property type="entry name" value="phd_fam"/>
    <property type="match status" value="1"/>
</dbReference>
<name>A0A1L7RBJ9_9ACTO</name>
<dbReference type="Gene3D" id="3.40.1620.10">
    <property type="entry name" value="YefM-like domain"/>
    <property type="match status" value="1"/>
</dbReference>
<reference evidence="3" key="1">
    <citation type="submission" date="2014-07" db="EMBL/GenBank/DDBJ databases">
        <authorList>
            <person name="Zhang J.E."/>
            <person name="Yang H."/>
            <person name="Guo J."/>
            <person name="Deng Z."/>
            <person name="Luo H."/>
            <person name="Luo M."/>
            <person name="Zhao B."/>
        </authorList>
    </citation>
    <scope>NUCLEOTIDE SEQUENCE</scope>
    <source>
        <strain evidence="3">AM4</strain>
    </source>
</reference>
<dbReference type="InterPro" id="IPR006442">
    <property type="entry name" value="Antitoxin_Phd/YefM"/>
</dbReference>
<protein>
    <recommendedName>
        <fullName evidence="2">Antitoxin</fullName>
    </recommendedName>
</protein>
<proteinExistence type="inferred from homology"/>
<comment type="similarity">
    <text evidence="1 2">Belongs to the phD/YefM antitoxin family.</text>
</comment>
<comment type="function">
    <text evidence="2">Antitoxin component of a type II toxin-antitoxin (TA) system.</text>
</comment>
<organism evidence="3">
    <name type="scientific">Actinomyces succiniciruminis</name>
    <dbReference type="NCBI Taxonomy" id="1522002"/>
    <lineage>
        <taxon>Bacteria</taxon>
        <taxon>Bacillati</taxon>
        <taxon>Actinomycetota</taxon>
        <taxon>Actinomycetes</taxon>
        <taxon>Actinomycetales</taxon>
        <taxon>Actinomycetaceae</taxon>
        <taxon>Actinomyces</taxon>
    </lineage>
</organism>
<dbReference type="Pfam" id="PF02604">
    <property type="entry name" value="PhdYeFM_antitox"/>
    <property type="match status" value="1"/>
</dbReference>
<dbReference type="AlphaFoldDB" id="A0A1L7RBJ9"/>
<accession>A0A1L7RBJ9</accession>
<dbReference type="SUPFAM" id="SSF143120">
    <property type="entry name" value="YefM-like"/>
    <property type="match status" value="1"/>
</dbReference>
<evidence type="ECO:0000256" key="1">
    <source>
        <dbReference type="ARBA" id="ARBA00009981"/>
    </source>
</evidence>
<evidence type="ECO:0000313" key="3">
    <source>
        <dbReference type="EMBL" id="CED91251.1"/>
    </source>
</evidence>
<sequence length="105" mass="11575">MPVIRPISDLRNKFTEISATVHEDNRPVFLTRNGVGDMVVMSIEHYEALALNREITEALAAAEVEMETTTERFTSEEVLACALAAIDNANESRQASTSHPVETEA</sequence>